<dbReference type="SMART" id="SM00128">
    <property type="entry name" value="IPPc"/>
    <property type="match status" value="1"/>
</dbReference>
<keyword evidence="2" id="KW-0540">Nuclease</keyword>
<evidence type="ECO:0000313" key="2">
    <source>
        <dbReference type="EMBL" id="KAF6044290.1"/>
    </source>
</evidence>
<dbReference type="GO" id="GO:0004439">
    <property type="term" value="F:phosphatidylinositol-4,5-bisphosphate 5-phosphatase activity"/>
    <property type="evidence" value="ECO:0007669"/>
    <property type="project" value="TreeGrafter"/>
</dbReference>
<dbReference type="PANTHER" id="PTHR11200:SF275">
    <property type="entry name" value="LD06095P"/>
    <property type="match status" value="1"/>
</dbReference>
<accession>A0A8X7NJC4</accession>
<protein>
    <submittedName>
        <fullName evidence="2">Endonuclease/Exonuclease/phosphatase family protein</fullName>
    </submittedName>
</protein>
<dbReference type="OrthoDB" id="62798at2759"/>
<evidence type="ECO:0000259" key="1">
    <source>
        <dbReference type="SMART" id="SM00128"/>
    </source>
</evidence>
<dbReference type="InterPro" id="IPR046985">
    <property type="entry name" value="IP5"/>
</dbReference>
<dbReference type="GO" id="GO:0004519">
    <property type="term" value="F:endonuclease activity"/>
    <property type="evidence" value="ECO:0007669"/>
    <property type="project" value="UniProtKB-KW"/>
</dbReference>
<dbReference type="GO" id="GO:0046856">
    <property type="term" value="P:phosphatidylinositol dephosphorylation"/>
    <property type="evidence" value="ECO:0007669"/>
    <property type="project" value="InterPro"/>
</dbReference>
<comment type="caution">
    <text evidence="2">The sequence shown here is derived from an EMBL/GenBank/DDBJ whole genome shotgun (WGS) entry which is preliminary data.</text>
</comment>
<dbReference type="AlphaFoldDB" id="A0A8X7NJC4"/>
<dbReference type="InterPro" id="IPR000300">
    <property type="entry name" value="IPPc"/>
</dbReference>
<reference evidence="2" key="1">
    <citation type="submission" date="2020-03" db="EMBL/GenBank/DDBJ databases">
        <title>FDA dAtabase for Regulatory Grade micrObial Sequences (FDA-ARGOS): Supporting development and validation of Infectious Disease Dx tests.</title>
        <authorList>
            <person name="Campos J."/>
            <person name="Goldberg B."/>
            <person name="Tallon L."/>
            <person name="Sadzewicz L."/>
            <person name="Vavikolanu K."/>
            <person name="Mehta A."/>
            <person name="Aluvathingal J."/>
            <person name="Nadendla S."/>
            <person name="Nandy P."/>
            <person name="Geyer C."/>
            <person name="Yan Y."/>
            <person name="Sichtig H."/>
        </authorList>
    </citation>
    <scope>NUCLEOTIDE SEQUENCE [LARGE SCALE GENOMIC DNA]</scope>
    <source>
        <strain evidence="2">FDAARGOS_652</strain>
    </source>
</reference>
<dbReference type="Gene3D" id="3.60.10.10">
    <property type="entry name" value="Endonuclease/exonuclease/phosphatase"/>
    <property type="match status" value="1"/>
</dbReference>
<dbReference type="EMBL" id="JABWAB010000011">
    <property type="protein sequence ID" value="KAF6044290.1"/>
    <property type="molecule type" value="Genomic_DNA"/>
</dbReference>
<dbReference type="InterPro" id="IPR036691">
    <property type="entry name" value="Endo/exonu/phosph_ase_sf"/>
</dbReference>
<dbReference type="Proteomes" id="UP000590412">
    <property type="component" value="Unassembled WGS sequence"/>
</dbReference>
<name>A0A8X7NJC4_CANPA</name>
<proteinExistence type="predicted"/>
<sequence>MSSSLSTHPAVQDPIPLFFFTYNCNQQDIIPEVFKSKLLQILPDQLSSLYVFGFQEFCTVLEGLFPFSANPKLIQLNQLLQSALHEKYQQPTGFSTISSTFVGAIGMIIITPFAAKFKNIRSATTSCGYAYSSLKGGVGARISYFPEGAFDSTNFVELSFATVHLNAFEGEYYYLQRNKNLYNIMRSLNFGDGYGLIKPKNHVFILGDMNYRTTQDYSTTSAESQELLSLIDGSILDASYFKKVETLVDKYDELKMSMRNGDVLQNFSEGRITFPPTYKFHVNTAIYNTKRSPSWCDRIVYLSSYEEVGKDNLGQQLLKLPHGGKSDNEERVGNYLPVVKEYNSLESLLMSDHRPVYLEMTVPFNPPKSVISSLSGCLQILPAGLRSDISFDGFSSLEALERSSNVVSGPTTIYLKPTTLDGITQTLIRPLSNSIIGYGLWLGSTRQGRIFSVVVVISFWVIFRFF</sequence>
<keyword evidence="2" id="KW-0378">Hydrolase</keyword>
<keyword evidence="2" id="KW-0255">Endonuclease</keyword>
<gene>
    <name evidence="2" type="ORF">FOB60_005383</name>
</gene>
<evidence type="ECO:0000313" key="3">
    <source>
        <dbReference type="Proteomes" id="UP000590412"/>
    </source>
</evidence>
<dbReference type="Pfam" id="PF22669">
    <property type="entry name" value="Exo_endo_phos2"/>
    <property type="match status" value="1"/>
</dbReference>
<dbReference type="PANTHER" id="PTHR11200">
    <property type="entry name" value="INOSITOL 5-PHOSPHATASE"/>
    <property type="match status" value="1"/>
</dbReference>
<dbReference type="SUPFAM" id="SSF56219">
    <property type="entry name" value="DNase I-like"/>
    <property type="match status" value="1"/>
</dbReference>
<feature type="domain" description="Inositol polyphosphate-related phosphatase" evidence="1">
    <location>
        <begin position="13"/>
        <end position="368"/>
    </location>
</feature>
<organism evidence="2 3">
    <name type="scientific">Candida parapsilosis</name>
    <name type="common">Yeast</name>
    <dbReference type="NCBI Taxonomy" id="5480"/>
    <lineage>
        <taxon>Eukaryota</taxon>
        <taxon>Fungi</taxon>
        <taxon>Dikarya</taxon>
        <taxon>Ascomycota</taxon>
        <taxon>Saccharomycotina</taxon>
        <taxon>Pichiomycetes</taxon>
        <taxon>Debaryomycetaceae</taxon>
        <taxon>Candida/Lodderomyces clade</taxon>
        <taxon>Candida</taxon>
    </lineage>
</organism>